<reference evidence="10 11" key="1">
    <citation type="journal article" date="2022" name="Nat. Plants">
        <title>Genomes of leafy and leafless Platanthera orchids illuminate the evolution of mycoheterotrophy.</title>
        <authorList>
            <person name="Li M.H."/>
            <person name="Liu K.W."/>
            <person name="Li Z."/>
            <person name="Lu H.C."/>
            <person name="Ye Q.L."/>
            <person name="Zhang D."/>
            <person name="Wang J.Y."/>
            <person name="Li Y.F."/>
            <person name="Zhong Z.M."/>
            <person name="Liu X."/>
            <person name="Yu X."/>
            <person name="Liu D.K."/>
            <person name="Tu X.D."/>
            <person name="Liu B."/>
            <person name="Hao Y."/>
            <person name="Liao X.Y."/>
            <person name="Jiang Y.T."/>
            <person name="Sun W.H."/>
            <person name="Chen J."/>
            <person name="Chen Y.Q."/>
            <person name="Ai Y."/>
            <person name="Zhai J.W."/>
            <person name="Wu S.S."/>
            <person name="Zhou Z."/>
            <person name="Hsiao Y.Y."/>
            <person name="Wu W.L."/>
            <person name="Chen Y.Y."/>
            <person name="Lin Y.F."/>
            <person name="Hsu J.L."/>
            <person name="Li C.Y."/>
            <person name="Wang Z.W."/>
            <person name="Zhao X."/>
            <person name="Zhong W.Y."/>
            <person name="Ma X.K."/>
            <person name="Ma L."/>
            <person name="Huang J."/>
            <person name="Chen G.Z."/>
            <person name="Huang M.Z."/>
            <person name="Huang L."/>
            <person name="Peng D.H."/>
            <person name="Luo Y.B."/>
            <person name="Zou S.Q."/>
            <person name="Chen S.P."/>
            <person name="Lan S."/>
            <person name="Tsai W.C."/>
            <person name="Van de Peer Y."/>
            <person name="Liu Z.J."/>
        </authorList>
    </citation>
    <scope>NUCLEOTIDE SEQUENCE [LARGE SCALE GENOMIC DNA]</scope>
    <source>
        <strain evidence="10">Lor287</strain>
    </source>
</reference>
<dbReference type="Pfam" id="PF01529">
    <property type="entry name" value="DHHC"/>
    <property type="match status" value="1"/>
</dbReference>
<evidence type="ECO:0000256" key="2">
    <source>
        <dbReference type="ARBA" id="ARBA00008574"/>
    </source>
</evidence>
<keyword evidence="4 8" id="KW-0812">Transmembrane</keyword>
<dbReference type="Proteomes" id="UP001418222">
    <property type="component" value="Unassembled WGS sequence"/>
</dbReference>
<keyword evidence="5 8" id="KW-1133">Transmembrane helix</keyword>
<protein>
    <recommendedName>
        <fullName evidence="8">S-acyltransferase</fullName>
        <ecNumber evidence="8">2.3.1.225</ecNumber>
    </recommendedName>
    <alternativeName>
        <fullName evidence="8">Palmitoyltransferase</fullName>
    </alternativeName>
</protein>
<dbReference type="PANTHER" id="PTHR22883">
    <property type="entry name" value="ZINC FINGER DHHC DOMAIN CONTAINING PROTEIN"/>
    <property type="match status" value="1"/>
</dbReference>
<comment type="subcellular location">
    <subcellularLocation>
        <location evidence="1">Membrane</location>
        <topology evidence="1">Multi-pass membrane protein</topology>
    </subcellularLocation>
</comment>
<dbReference type="InterPro" id="IPR039859">
    <property type="entry name" value="PFA4/ZDH16/20/ERF2-like"/>
</dbReference>
<dbReference type="GO" id="GO:0005794">
    <property type="term" value="C:Golgi apparatus"/>
    <property type="evidence" value="ECO:0007669"/>
    <property type="project" value="TreeGrafter"/>
</dbReference>
<dbReference type="GO" id="GO:0005783">
    <property type="term" value="C:endoplasmic reticulum"/>
    <property type="evidence" value="ECO:0007669"/>
    <property type="project" value="TreeGrafter"/>
</dbReference>
<keyword evidence="7 8" id="KW-0012">Acyltransferase</keyword>
<comment type="catalytic activity">
    <reaction evidence="8">
        <text>L-cysteinyl-[protein] + hexadecanoyl-CoA = S-hexadecanoyl-L-cysteinyl-[protein] + CoA</text>
        <dbReference type="Rhea" id="RHEA:36683"/>
        <dbReference type="Rhea" id="RHEA-COMP:10131"/>
        <dbReference type="Rhea" id="RHEA-COMP:11032"/>
        <dbReference type="ChEBI" id="CHEBI:29950"/>
        <dbReference type="ChEBI" id="CHEBI:57287"/>
        <dbReference type="ChEBI" id="CHEBI:57379"/>
        <dbReference type="ChEBI" id="CHEBI:74151"/>
        <dbReference type="EC" id="2.3.1.225"/>
    </reaction>
</comment>
<evidence type="ECO:0000256" key="1">
    <source>
        <dbReference type="ARBA" id="ARBA00004141"/>
    </source>
</evidence>
<dbReference type="InterPro" id="IPR001594">
    <property type="entry name" value="Palmitoyltrfase_DHHC"/>
</dbReference>
<evidence type="ECO:0000313" key="11">
    <source>
        <dbReference type="Proteomes" id="UP001418222"/>
    </source>
</evidence>
<dbReference type="EC" id="2.3.1.225" evidence="8"/>
<comment type="similarity">
    <text evidence="2 8">Belongs to the DHHC palmitoyltransferase family.</text>
</comment>
<keyword evidence="11" id="KW-1185">Reference proteome</keyword>
<feature type="transmembrane region" description="Helical" evidence="8">
    <location>
        <begin position="77"/>
        <end position="98"/>
    </location>
</feature>
<dbReference type="EMBL" id="JBBWWQ010000017">
    <property type="protein sequence ID" value="KAK8924127.1"/>
    <property type="molecule type" value="Genomic_DNA"/>
</dbReference>
<feature type="domain" description="Palmitoyltransferase DHHC" evidence="9">
    <location>
        <begin position="173"/>
        <end position="287"/>
    </location>
</feature>
<dbReference type="GO" id="GO:0006612">
    <property type="term" value="P:protein targeting to membrane"/>
    <property type="evidence" value="ECO:0007669"/>
    <property type="project" value="TreeGrafter"/>
</dbReference>
<evidence type="ECO:0000256" key="3">
    <source>
        <dbReference type="ARBA" id="ARBA00022679"/>
    </source>
</evidence>
<comment type="domain">
    <text evidence="8">The DHHC domain is required for palmitoyltransferase activity.</text>
</comment>
<evidence type="ECO:0000313" key="10">
    <source>
        <dbReference type="EMBL" id="KAK8924127.1"/>
    </source>
</evidence>
<evidence type="ECO:0000259" key="9">
    <source>
        <dbReference type="Pfam" id="PF01529"/>
    </source>
</evidence>
<evidence type="ECO:0000256" key="4">
    <source>
        <dbReference type="ARBA" id="ARBA00022692"/>
    </source>
</evidence>
<proteinExistence type="inferred from homology"/>
<evidence type="ECO:0000256" key="8">
    <source>
        <dbReference type="RuleBase" id="RU079119"/>
    </source>
</evidence>
<name>A0AAP0FY56_9ASPA</name>
<dbReference type="GO" id="GO:0016020">
    <property type="term" value="C:membrane"/>
    <property type="evidence" value="ECO:0007669"/>
    <property type="project" value="UniProtKB-SubCell"/>
</dbReference>
<dbReference type="PANTHER" id="PTHR22883:SF127">
    <property type="entry name" value="ZDHHC-TYPE PALMITOYLTRANSFERASE 3-RELATED"/>
    <property type="match status" value="1"/>
</dbReference>
<dbReference type="GO" id="GO:0019706">
    <property type="term" value="F:protein-cysteine S-palmitoyltransferase activity"/>
    <property type="evidence" value="ECO:0007669"/>
    <property type="project" value="UniProtKB-EC"/>
</dbReference>
<gene>
    <name evidence="10" type="ORF">KSP39_PZI019309</name>
</gene>
<evidence type="ECO:0000256" key="7">
    <source>
        <dbReference type="ARBA" id="ARBA00023315"/>
    </source>
</evidence>
<keyword evidence="3 8" id="KW-0808">Transferase</keyword>
<organism evidence="10 11">
    <name type="scientific">Platanthera zijinensis</name>
    <dbReference type="NCBI Taxonomy" id="2320716"/>
    <lineage>
        <taxon>Eukaryota</taxon>
        <taxon>Viridiplantae</taxon>
        <taxon>Streptophyta</taxon>
        <taxon>Embryophyta</taxon>
        <taxon>Tracheophyta</taxon>
        <taxon>Spermatophyta</taxon>
        <taxon>Magnoliopsida</taxon>
        <taxon>Liliopsida</taxon>
        <taxon>Asparagales</taxon>
        <taxon>Orchidaceae</taxon>
        <taxon>Orchidoideae</taxon>
        <taxon>Orchideae</taxon>
        <taxon>Orchidinae</taxon>
        <taxon>Platanthera</taxon>
    </lineage>
</organism>
<sequence length="330" mass="37319">MAALIWAAKPWWLRLRSMLVSFVIVLLSHIALVMVPRLFPSLSLSAMLPIAGFLMYSTYALAGWLRRILGIPASAPAMVTGHVLFLWAVHITVIREVIPNLLDASLNMECLLLLFGVYRFVSGDPGLVSIESTSSGPLVFPEPIGIELSCSQALAQTDSSTVDLPNTSSLHILRVRCCYCCKRSVKGFDHHCPAFGNCIGQKNHQLFMVLIMFFIITEGTYTICSNQFIKVSSGAHEVKFERIFSGDLVISTLLFSSLQVLWQVPFLSWHIYCICYNIKTEEWVNWQKYPEFQVTEPQKDSRFTVTRFVNPYNMGILSNIKEYLRPKFSC</sequence>
<keyword evidence="6 8" id="KW-0472">Membrane</keyword>
<comment type="caution">
    <text evidence="10">The sequence shown here is derived from an EMBL/GenBank/DDBJ whole genome shotgun (WGS) entry which is preliminary data.</text>
</comment>
<feature type="transmembrane region" description="Helical" evidence="8">
    <location>
        <begin position="19"/>
        <end position="39"/>
    </location>
</feature>
<evidence type="ECO:0000256" key="6">
    <source>
        <dbReference type="ARBA" id="ARBA00023136"/>
    </source>
</evidence>
<feature type="transmembrane region" description="Helical" evidence="8">
    <location>
        <begin position="45"/>
        <end position="65"/>
    </location>
</feature>
<dbReference type="AlphaFoldDB" id="A0AAP0FY56"/>
<dbReference type="PROSITE" id="PS50216">
    <property type="entry name" value="DHHC"/>
    <property type="match status" value="1"/>
</dbReference>
<accession>A0AAP0FY56</accession>
<evidence type="ECO:0000256" key="5">
    <source>
        <dbReference type="ARBA" id="ARBA00022989"/>
    </source>
</evidence>